<feature type="compositionally biased region" description="Basic and acidic residues" evidence="1">
    <location>
        <begin position="487"/>
        <end position="496"/>
    </location>
</feature>
<feature type="region of interest" description="Disordered" evidence="1">
    <location>
        <begin position="1"/>
        <end position="248"/>
    </location>
</feature>
<feature type="compositionally biased region" description="Polar residues" evidence="1">
    <location>
        <begin position="397"/>
        <end position="409"/>
    </location>
</feature>
<accession>A0ABR4LPV3</accession>
<organism evidence="2 3">
    <name type="scientific">Aspergillus lucknowensis</name>
    <dbReference type="NCBI Taxonomy" id="176173"/>
    <lineage>
        <taxon>Eukaryota</taxon>
        <taxon>Fungi</taxon>
        <taxon>Dikarya</taxon>
        <taxon>Ascomycota</taxon>
        <taxon>Pezizomycotina</taxon>
        <taxon>Eurotiomycetes</taxon>
        <taxon>Eurotiomycetidae</taxon>
        <taxon>Eurotiales</taxon>
        <taxon>Aspergillaceae</taxon>
        <taxon>Aspergillus</taxon>
        <taxon>Aspergillus subgen. Nidulantes</taxon>
    </lineage>
</organism>
<feature type="region of interest" description="Disordered" evidence="1">
    <location>
        <begin position="755"/>
        <end position="809"/>
    </location>
</feature>
<feature type="compositionally biased region" description="Polar residues" evidence="1">
    <location>
        <begin position="19"/>
        <end position="36"/>
    </location>
</feature>
<dbReference type="Proteomes" id="UP001610432">
    <property type="component" value="Unassembled WGS sequence"/>
</dbReference>
<feature type="compositionally biased region" description="Low complexity" evidence="1">
    <location>
        <begin position="350"/>
        <end position="365"/>
    </location>
</feature>
<protein>
    <submittedName>
        <fullName evidence="2">Uncharacterized protein</fullName>
    </submittedName>
</protein>
<feature type="compositionally biased region" description="Pro residues" evidence="1">
    <location>
        <begin position="325"/>
        <end position="338"/>
    </location>
</feature>
<feature type="compositionally biased region" description="Polar residues" evidence="1">
    <location>
        <begin position="504"/>
        <end position="536"/>
    </location>
</feature>
<feature type="compositionally biased region" description="Polar residues" evidence="1">
    <location>
        <begin position="120"/>
        <end position="137"/>
    </location>
</feature>
<name>A0ABR4LPV3_9EURO</name>
<keyword evidence="3" id="KW-1185">Reference proteome</keyword>
<feature type="region of interest" description="Disordered" evidence="1">
    <location>
        <begin position="1220"/>
        <end position="1243"/>
    </location>
</feature>
<evidence type="ECO:0000256" key="1">
    <source>
        <dbReference type="SAM" id="MobiDB-lite"/>
    </source>
</evidence>
<sequence>MNNWRSSSNTGGDPSSSPYTANTGWPTPRTATSGQPSPGRREYAIQPPPLTTAFNNHQLQGLGVGLGAGYAATPLSTTSLSSPFTQSPAVNSATSAAPGSSPMASRQYSVPYNPQDWGPLNNSPMNAGQSAYASSGNILRIVPHQRAPQSELSPPPPPYSLPSQQQQADLAIHNTPVLDSASPNTASPYSAAARQQSTHRTRPISASRGEVGHNRQVSLPPPPPLPPGAPSSRSSSHNRVDVYHDQASYNSGQQAYIMVSEDNLQHSHVNGYSHSSIVQRDEFGRPPSSRRAVSAGPIVGSASTSRAASQSRSQSPQGPAWEPGMPLPPPPPGPPPGPRSQSVNGLGDTSSSRSSQGLSRQPPSLGTGLGSIPPTPAGWVDEGPTNTARSRDKTPLNIDTSSPAISQDISGSGSNEPSHSSRNPASGGGLFRSPAVRDTSAKGIRERRIERRNRESQFLDDYSAVSNSTNPWADALGQVKPSNLVLEDQHDTEHPRPGAVTGYTPRSNHSVTSDMPTSQSRASSTSLFSSNRSPFSTPRAEPSPLGPPSHRYAQTPPFSPNAEHAFAYAKSSSQALPPKALPTPPLQSGQDSRPSSGLSRRDERPLSHILHLPNDAVSSPTLQPRRLSNHSGQSLDSVVKQDTELIQSATKRHKEFIEKEASATDEQEALRLFTEFMITESQIRRERYAKIFESGSFSSEPIQQRLFQLPPKPAPAPLNRRSFKAPKLDIPQSRGESSWNNYKPCLSPIASLGISNDEMSSRGRAPSRWWESRTGSGSEGGERRVQRSKRESKYMGLPLGLRSQGSTGNGTVDSSFDQFNHYAEYGPDEYPPEKVGWHEDQALPGYPAPTSLSSNSASTEPRKMDVSRLITLPPPYPRHYPAVNNSHPDLVTYRTVVRSISDHSEIKSTRQRHASDTEALWNDHHERVKEHRRQFKTNIQSQIQDGSISFAEAAEAEAALIEDEYKREQALTKRVLDTYQESVLKPIQAILTDRIDRATVCIDELRSRLFDDAQHETPDQTQEEGDEKPELLEKLTQLKWLFEAREQLHREMYDLISDRDEKYKAVVILPYKQKKIEDKIRSTTDFFIRDALDRRAIYEANALSRLESFQEVIEENVVRGVEMQLSAFWDIAPSLLTLVQQLPENMSGFQIQIPSNEYKENPSYHEHPLQYLYTLVSHAEKSSYQYIESQINLLCLLHEVKSAVMRANCKLMETERIRRGEPEDAVATEMRDSRASEERSLTNDLKDKVATVEGQWAEALGSQIQALRQRVRDQLEREDGWEDLEQLEQT</sequence>
<dbReference type="GeneID" id="98139622"/>
<feature type="compositionally biased region" description="Polar residues" evidence="1">
    <location>
        <begin position="339"/>
        <end position="349"/>
    </location>
</feature>
<feature type="compositionally biased region" description="Low complexity" evidence="1">
    <location>
        <begin position="410"/>
        <end position="421"/>
    </location>
</feature>
<dbReference type="EMBL" id="JBFXLQ010000024">
    <property type="protein sequence ID" value="KAL2866570.1"/>
    <property type="molecule type" value="Genomic_DNA"/>
</dbReference>
<feature type="compositionally biased region" description="Pro residues" evidence="1">
    <location>
        <begin position="219"/>
        <end position="229"/>
    </location>
</feature>
<dbReference type="RefSeq" id="XP_070885549.1">
    <property type="nucleotide sequence ID" value="XM_071024550.1"/>
</dbReference>
<feature type="compositionally biased region" description="Basic and acidic residues" evidence="1">
    <location>
        <begin position="1229"/>
        <end position="1243"/>
    </location>
</feature>
<feature type="region of interest" description="Disordered" evidence="1">
    <location>
        <begin position="276"/>
        <end position="639"/>
    </location>
</feature>
<evidence type="ECO:0000313" key="3">
    <source>
        <dbReference type="Proteomes" id="UP001610432"/>
    </source>
</evidence>
<proteinExistence type="predicted"/>
<feature type="compositionally biased region" description="Basic and acidic residues" evidence="1">
    <location>
        <begin position="439"/>
        <end position="457"/>
    </location>
</feature>
<comment type="caution">
    <text evidence="2">The sequence shown here is derived from an EMBL/GenBank/DDBJ whole genome shotgun (WGS) entry which is preliminary data.</text>
</comment>
<gene>
    <name evidence="2" type="ORF">BJX67DRAFT_131753</name>
</gene>
<feature type="compositionally biased region" description="Polar residues" evidence="1">
    <location>
        <begin position="181"/>
        <end position="196"/>
    </location>
</feature>
<reference evidence="2 3" key="1">
    <citation type="submission" date="2024-07" db="EMBL/GenBank/DDBJ databases">
        <title>Section-level genome sequencing and comparative genomics of Aspergillus sections Usti and Cavernicolus.</title>
        <authorList>
            <consortium name="Lawrence Berkeley National Laboratory"/>
            <person name="Nybo J.L."/>
            <person name="Vesth T.C."/>
            <person name="Theobald S."/>
            <person name="Frisvad J.C."/>
            <person name="Larsen T.O."/>
            <person name="Kjaerboelling I."/>
            <person name="Rothschild-Mancinelli K."/>
            <person name="Lyhne E.K."/>
            <person name="Kogle M.E."/>
            <person name="Barry K."/>
            <person name="Clum A."/>
            <person name="Na H."/>
            <person name="Ledsgaard L."/>
            <person name="Lin J."/>
            <person name="Lipzen A."/>
            <person name="Kuo A."/>
            <person name="Riley R."/>
            <person name="Mondo S."/>
            <person name="Labutti K."/>
            <person name="Haridas S."/>
            <person name="Pangalinan J."/>
            <person name="Salamov A.A."/>
            <person name="Simmons B.A."/>
            <person name="Magnuson J.K."/>
            <person name="Chen J."/>
            <person name="Drula E."/>
            <person name="Henrissat B."/>
            <person name="Wiebenga A."/>
            <person name="Lubbers R.J."/>
            <person name="Gomes A.C."/>
            <person name="Macurrencykelacurrency M.R."/>
            <person name="Stajich J."/>
            <person name="Grigoriev I.V."/>
            <person name="Mortensen U.H."/>
            <person name="De Vries R.P."/>
            <person name="Baker S.E."/>
            <person name="Andersen M.R."/>
        </authorList>
    </citation>
    <scope>NUCLEOTIDE SEQUENCE [LARGE SCALE GENOMIC DNA]</scope>
    <source>
        <strain evidence="2 3">CBS 449.75</strain>
    </source>
</reference>
<feature type="compositionally biased region" description="Polar residues" evidence="1">
    <location>
        <begin position="587"/>
        <end position="598"/>
    </location>
</feature>
<feature type="compositionally biased region" description="Low complexity" evidence="1">
    <location>
        <begin position="300"/>
        <end position="324"/>
    </location>
</feature>
<feature type="compositionally biased region" description="Polar residues" evidence="1">
    <location>
        <begin position="89"/>
        <end position="112"/>
    </location>
</feature>
<feature type="compositionally biased region" description="Basic and acidic residues" evidence="1">
    <location>
        <begin position="780"/>
        <end position="793"/>
    </location>
</feature>
<evidence type="ECO:0000313" key="2">
    <source>
        <dbReference type="EMBL" id="KAL2866570.1"/>
    </source>
</evidence>
<feature type="compositionally biased region" description="Low complexity" evidence="1">
    <location>
        <begin position="69"/>
        <end position="88"/>
    </location>
</feature>
<feature type="compositionally biased region" description="Low complexity" evidence="1">
    <location>
        <begin position="1"/>
        <end position="18"/>
    </location>
</feature>